<gene>
    <name evidence="1" type="ORF">TIFTF001_013924</name>
</gene>
<dbReference type="AlphaFoldDB" id="A0AA88D3I1"/>
<keyword evidence="2" id="KW-1185">Reference proteome</keyword>
<dbReference type="EMBL" id="BTGU01000019">
    <property type="protein sequence ID" value="GMN44723.1"/>
    <property type="molecule type" value="Genomic_DNA"/>
</dbReference>
<protein>
    <submittedName>
        <fullName evidence="1">Uncharacterized protein</fullName>
    </submittedName>
</protein>
<accession>A0AA88D3I1</accession>
<organism evidence="1 2">
    <name type="scientific">Ficus carica</name>
    <name type="common">Common fig</name>
    <dbReference type="NCBI Taxonomy" id="3494"/>
    <lineage>
        <taxon>Eukaryota</taxon>
        <taxon>Viridiplantae</taxon>
        <taxon>Streptophyta</taxon>
        <taxon>Embryophyta</taxon>
        <taxon>Tracheophyta</taxon>
        <taxon>Spermatophyta</taxon>
        <taxon>Magnoliopsida</taxon>
        <taxon>eudicotyledons</taxon>
        <taxon>Gunneridae</taxon>
        <taxon>Pentapetalae</taxon>
        <taxon>rosids</taxon>
        <taxon>fabids</taxon>
        <taxon>Rosales</taxon>
        <taxon>Moraceae</taxon>
        <taxon>Ficeae</taxon>
        <taxon>Ficus</taxon>
    </lineage>
</organism>
<name>A0AA88D3I1_FICCA</name>
<dbReference type="Proteomes" id="UP001187192">
    <property type="component" value="Unassembled WGS sequence"/>
</dbReference>
<sequence>MTTFTSAQSGAIKLGYDLKSKHQLHLSTTTSTISRLTHDRLHSSISLTQ</sequence>
<evidence type="ECO:0000313" key="1">
    <source>
        <dbReference type="EMBL" id="GMN44723.1"/>
    </source>
</evidence>
<evidence type="ECO:0000313" key="2">
    <source>
        <dbReference type="Proteomes" id="UP001187192"/>
    </source>
</evidence>
<reference evidence="1" key="1">
    <citation type="submission" date="2023-07" db="EMBL/GenBank/DDBJ databases">
        <title>draft genome sequence of fig (Ficus carica).</title>
        <authorList>
            <person name="Takahashi T."/>
            <person name="Nishimura K."/>
        </authorList>
    </citation>
    <scope>NUCLEOTIDE SEQUENCE</scope>
</reference>
<comment type="caution">
    <text evidence="1">The sequence shown here is derived from an EMBL/GenBank/DDBJ whole genome shotgun (WGS) entry which is preliminary data.</text>
</comment>
<proteinExistence type="predicted"/>